<accession>W9PQW3</accession>
<protein>
    <submittedName>
        <fullName evidence="1">Uncharacterized protein</fullName>
    </submittedName>
</protein>
<dbReference type="Proteomes" id="UP000030751">
    <property type="component" value="Unassembled WGS sequence"/>
</dbReference>
<dbReference type="EMBL" id="JH650970">
    <property type="protein sequence ID" value="EXA47493.1"/>
    <property type="molecule type" value="Genomic_DNA"/>
</dbReference>
<dbReference type="EMBL" id="JH650970">
    <property type="protein sequence ID" value="EXA47494.1"/>
    <property type="molecule type" value="Genomic_DNA"/>
</dbReference>
<gene>
    <name evidence="1" type="ORF">FOVG_04579</name>
</gene>
<sequence>MIFHSPLPFLIYGSWVGIAKVCFNKGCPLGPGIRGGISSFSDSYSRSPRTALFYQSVSMVSPCFVGSQRSSYQTEPMGAALCAIQASRCVPRELPRSIYRFEVIQLILCRSSSSLLVALVKSQPLAQHTSRLRQWAFPPCSILCVLCLVARHIVKLNNPILDFGIGILPLPSHSSAILVNHNISIGEAGPGYGARKQMRNRDD</sequence>
<dbReference type="HOGENOM" id="CLU_129970_0_0_1"/>
<reference evidence="1" key="1">
    <citation type="submission" date="2011-10" db="EMBL/GenBank/DDBJ databases">
        <title>The Genome Sequence of Fusarium oxysporum HDV247.</title>
        <authorList>
            <consortium name="The Broad Institute Genome Sequencing Platform"/>
            <person name="Ma L.-J."/>
            <person name="Gale L.R."/>
            <person name="Schwartz D.C."/>
            <person name="Zhou S."/>
            <person name="Corby-Kistler H."/>
            <person name="Young S.K."/>
            <person name="Zeng Q."/>
            <person name="Gargeya S."/>
            <person name="Fitzgerald M."/>
            <person name="Haas B."/>
            <person name="Abouelleil A."/>
            <person name="Alvarado L."/>
            <person name="Arachchi H.M."/>
            <person name="Berlin A."/>
            <person name="Brown A."/>
            <person name="Chapman S.B."/>
            <person name="Chen Z."/>
            <person name="Dunbar C."/>
            <person name="Freedman E."/>
            <person name="Gearin G."/>
            <person name="Goldberg J."/>
            <person name="Griggs A."/>
            <person name="Gujja S."/>
            <person name="Heiman D."/>
            <person name="Howarth C."/>
            <person name="Larson L."/>
            <person name="Lui A."/>
            <person name="MacDonald P.J.P."/>
            <person name="Montmayeur A."/>
            <person name="Murphy C."/>
            <person name="Neiman D."/>
            <person name="Pearson M."/>
            <person name="Priest M."/>
            <person name="Roberts A."/>
            <person name="Saif S."/>
            <person name="Shea T."/>
            <person name="Shenoy N."/>
            <person name="Sisk P."/>
            <person name="Stolte C."/>
            <person name="Sykes S."/>
            <person name="Wortman J."/>
            <person name="Nusbaum C."/>
            <person name="Birren B."/>
        </authorList>
    </citation>
    <scope>NUCLEOTIDE SEQUENCE [LARGE SCALE GENOMIC DNA]</scope>
    <source>
        <strain evidence="1">HDV247</strain>
    </source>
</reference>
<dbReference type="AlphaFoldDB" id="W9PQW3"/>
<reference evidence="1" key="2">
    <citation type="submission" date="2012-05" db="EMBL/GenBank/DDBJ databases">
        <title>Annotation of the Genome Sequence of Fusarium oxysporum HDV247.</title>
        <authorList>
            <consortium name="The Broad Institute Genomics Platform"/>
            <person name="Ma L.-J."/>
            <person name="Corby-Kistler H."/>
            <person name="Broz K."/>
            <person name="Gale L.R."/>
            <person name="Jonkers W."/>
            <person name="O'Donnell K."/>
            <person name="Ploetz R."/>
            <person name="Steinberg C."/>
            <person name="Schwartz D.C."/>
            <person name="VanEtten H."/>
            <person name="Zhou S."/>
            <person name="Young S.K."/>
            <person name="Zeng Q."/>
            <person name="Gargeya S."/>
            <person name="Fitzgerald M."/>
            <person name="Abouelleil A."/>
            <person name="Alvarado L."/>
            <person name="Chapman S.B."/>
            <person name="Gainer-Dewar J."/>
            <person name="Goldberg J."/>
            <person name="Griggs A."/>
            <person name="Gujja S."/>
            <person name="Hansen M."/>
            <person name="Howarth C."/>
            <person name="Imamovic A."/>
            <person name="Ireland A."/>
            <person name="Larimer J."/>
            <person name="McCowan C."/>
            <person name="Murphy C."/>
            <person name="Pearson M."/>
            <person name="Poon T.W."/>
            <person name="Priest M."/>
            <person name="Roberts A."/>
            <person name="Saif S."/>
            <person name="Shea T."/>
            <person name="Sykes S."/>
            <person name="Wortman J."/>
            <person name="Nusbaum C."/>
            <person name="Birren B."/>
        </authorList>
    </citation>
    <scope>NUCLEOTIDE SEQUENCE</scope>
    <source>
        <strain evidence="1">HDV247</strain>
    </source>
</reference>
<organism evidence="1">
    <name type="scientific">Fusarium oxysporum f. sp. pisi HDV247</name>
    <dbReference type="NCBI Taxonomy" id="1080344"/>
    <lineage>
        <taxon>Eukaryota</taxon>
        <taxon>Fungi</taxon>
        <taxon>Dikarya</taxon>
        <taxon>Ascomycota</taxon>
        <taxon>Pezizomycotina</taxon>
        <taxon>Sordariomycetes</taxon>
        <taxon>Hypocreomycetidae</taxon>
        <taxon>Hypocreales</taxon>
        <taxon>Nectriaceae</taxon>
        <taxon>Fusarium</taxon>
        <taxon>Fusarium oxysporum species complex</taxon>
    </lineage>
</organism>
<proteinExistence type="predicted"/>
<name>W9PQW3_FUSOX</name>
<evidence type="ECO:0000313" key="1">
    <source>
        <dbReference type="EMBL" id="EXA47493.1"/>
    </source>
</evidence>